<proteinExistence type="predicted"/>
<protein>
    <submittedName>
        <fullName evidence="1">Uncharacterized protein</fullName>
    </submittedName>
</protein>
<comment type="caution">
    <text evidence="1">The sequence shown here is derived from an EMBL/GenBank/DDBJ whole genome shotgun (WGS) entry which is preliminary data.</text>
</comment>
<evidence type="ECO:0000313" key="2">
    <source>
        <dbReference type="Proteomes" id="UP001236369"/>
    </source>
</evidence>
<name>A0ABU0HG97_9HYPH</name>
<keyword evidence="2" id="KW-1185">Reference proteome</keyword>
<gene>
    <name evidence="1" type="ORF">QO016_000809</name>
</gene>
<dbReference type="EMBL" id="JAUSVV010000001">
    <property type="protein sequence ID" value="MDQ0441332.1"/>
    <property type="molecule type" value="Genomic_DNA"/>
</dbReference>
<reference evidence="1 2" key="1">
    <citation type="submission" date="2023-07" db="EMBL/GenBank/DDBJ databases">
        <title>Genomic Encyclopedia of Type Strains, Phase IV (KMG-IV): sequencing the most valuable type-strain genomes for metagenomic binning, comparative biology and taxonomic classification.</title>
        <authorList>
            <person name="Goeker M."/>
        </authorList>
    </citation>
    <scope>NUCLEOTIDE SEQUENCE [LARGE SCALE GENOMIC DNA]</scope>
    <source>
        <strain evidence="1 2">DSM 19562</strain>
    </source>
</reference>
<sequence length="88" mass="9416">MTMLFGWWKMGMDLSMLAMESQGVVVQRLTMMAMGGPAAQAEAQLMVTEKILAAGEAAMMIAMGASNGKVVSSYRTKVRANAVRLSGR</sequence>
<organism evidence="1 2">
    <name type="scientific">Methylobacterium persicinum</name>
    <dbReference type="NCBI Taxonomy" id="374426"/>
    <lineage>
        <taxon>Bacteria</taxon>
        <taxon>Pseudomonadati</taxon>
        <taxon>Pseudomonadota</taxon>
        <taxon>Alphaproteobacteria</taxon>
        <taxon>Hyphomicrobiales</taxon>
        <taxon>Methylobacteriaceae</taxon>
        <taxon>Methylobacterium</taxon>
    </lineage>
</organism>
<evidence type="ECO:0000313" key="1">
    <source>
        <dbReference type="EMBL" id="MDQ0441332.1"/>
    </source>
</evidence>
<accession>A0ABU0HG97</accession>
<dbReference type="Proteomes" id="UP001236369">
    <property type="component" value="Unassembled WGS sequence"/>
</dbReference>